<feature type="region of interest" description="Disordered" evidence="2">
    <location>
        <begin position="560"/>
        <end position="589"/>
    </location>
</feature>
<reference evidence="3 4" key="1">
    <citation type="journal article" date="2007" name="Science">
        <title>Sea anemone genome reveals ancestral eumetazoan gene repertoire and genomic organization.</title>
        <authorList>
            <person name="Putnam N.H."/>
            <person name="Srivastava M."/>
            <person name="Hellsten U."/>
            <person name="Dirks B."/>
            <person name="Chapman J."/>
            <person name="Salamov A."/>
            <person name="Terry A."/>
            <person name="Shapiro H."/>
            <person name="Lindquist E."/>
            <person name="Kapitonov V.V."/>
            <person name="Jurka J."/>
            <person name="Genikhovich G."/>
            <person name="Grigoriev I.V."/>
            <person name="Lucas S.M."/>
            <person name="Steele R.E."/>
            <person name="Finnerty J.R."/>
            <person name="Technau U."/>
            <person name="Martindale M.Q."/>
            <person name="Rokhsar D.S."/>
        </authorList>
    </citation>
    <scope>NUCLEOTIDE SEQUENCE [LARGE SCALE GENOMIC DNA]</scope>
    <source>
        <strain evidence="4">CH2 X CH6</strain>
    </source>
</reference>
<dbReference type="Gene3D" id="3.30.1370.50">
    <property type="entry name" value="R3H-like domain"/>
    <property type="match status" value="1"/>
</dbReference>
<organism evidence="3 4">
    <name type="scientific">Nematostella vectensis</name>
    <name type="common">Starlet sea anemone</name>
    <dbReference type="NCBI Taxonomy" id="45351"/>
    <lineage>
        <taxon>Eukaryota</taxon>
        <taxon>Metazoa</taxon>
        <taxon>Cnidaria</taxon>
        <taxon>Anthozoa</taxon>
        <taxon>Hexacorallia</taxon>
        <taxon>Actiniaria</taxon>
        <taxon>Edwardsiidae</taxon>
        <taxon>Nematostella</taxon>
    </lineage>
</organism>
<dbReference type="SUPFAM" id="SSF82708">
    <property type="entry name" value="R3H domain"/>
    <property type="match status" value="1"/>
</dbReference>
<proteinExistence type="predicted"/>
<gene>
    <name evidence="3" type="ORF">NEMVEDRAFT_v1g241633</name>
</gene>
<dbReference type="GO" id="GO:0003676">
    <property type="term" value="F:nucleic acid binding"/>
    <property type="evidence" value="ECO:0007669"/>
    <property type="project" value="InterPro"/>
</dbReference>
<dbReference type="InterPro" id="IPR036867">
    <property type="entry name" value="R3H_dom_sf"/>
</dbReference>
<feature type="compositionally biased region" description="Basic and acidic residues" evidence="2">
    <location>
        <begin position="452"/>
        <end position="461"/>
    </location>
</feature>
<dbReference type="AlphaFoldDB" id="A7RYU5"/>
<sequence>MAANKENVCSWRTPTPGKLVDGENCETFRHLEKLLASAVSICRLKGSVECQTGGLITVCEELHRLLRVSISENSRLCKELKQHRESCNEDLMLLTERVRALEEENTAGQESIKCLLKKLDEFTNLNRAFNTYKKDVDDSETMESQDCSDPNLFDSSKDVQDITFESEIILTSQDNVPNESAISKKRSKKSLGKKSDQDVATVDEDGIPEKPNARAKKGATAKKIKNKDAESREEKKSKKKSSLDEKMDATLSSTNEMVMVAEKNGDCEENKAAEDTIEEFPDFMEGSPSASDKAENPKKNKNAESSISKTKENAKSNRKRSPKIQAAILQKIDSLPDTESENETFRFSKTANKSKPVVNKTSKSNQKEKTDEERLSGDKDKDVVQVNPTIPKPKSSKKPTTSTKRQSTSTETQSTSAEGQSTSTYGQSTSTEEQSTSVEGQSTSTKSPTCKDSPKANKKDNEVEEEDHLGDMSFLIDISSKLSTFVSDPIEDSLELPLMSAKERNDVYKLAGLFNLHARSGTKEDSRSTLWIRKQPSTKMPRLGKIDELLSKLMIAASKEAERGSPKLRSKRKNADNPAGANSKAKKAK</sequence>
<dbReference type="HOGENOM" id="CLU_463298_0_0_1"/>
<dbReference type="OrthoDB" id="10070551at2759"/>
<keyword evidence="4" id="KW-1185">Reference proteome</keyword>
<evidence type="ECO:0000313" key="3">
    <source>
        <dbReference type="EMBL" id="EDO43422.1"/>
    </source>
</evidence>
<feature type="compositionally biased region" description="Basic and acidic residues" evidence="2">
    <location>
        <begin position="292"/>
        <end position="302"/>
    </location>
</feature>
<feature type="coiled-coil region" evidence="1">
    <location>
        <begin position="77"/>
        <end position="104"/>
    </location>
</feature>
<dbReference type="KEGG" id="nve:5515318"/>
<accession>A7RYU5</accession>
<feature type="compositionally biased region" description="Basic and acidic residues" evidence="2">
    <location>
        <begin position="226"/>
        <end position="248"/>
    </location>
</feature>
<name>A7RYU5_NEMVE</name>
<feature type="region of interest" description="Disordered" evidence="2">
    <location>
        <begin position="175"/>
        <end position="467"/>
    </location>
</feature>
<evidence type="ECO:0000256" key="1">
    <source>
        <dbReference type="SAM" id="Coils"/>
    </source>
</evidence>
<feature type="compositionally biased region" description="Basic residues" evidence="2">
    <location>
        <begin position="213"/>
        <end position="225"/>
    </location>
</feature>
<dbReference type="CDD" id="cd02325">
    <property type="entry name" value="R3H"/>
    <property type="match status" value="1"/>
</dbReference>
<feature type="compositionally biased region" description="Low complexity" evidence="2">
    <location>
        <begin position="398"/>
        <end position="445"/>
    </location>
</feature>
<evidence type="ECO:0000256" key="2">
    <source>
        <dbReference type="SAM" id="MobiDB-lite"/>
    </source>
</evidence>
<feature type="compositionally biased region" description="Basic and acidic residues" evidence="2">
    <location>
        <begin position="365"/>
        <end position="383"/>
    </location>
</feature>
<feature type="compositionally biased region" description="Basic and acidic residues" evidence="2">
    <location>
        <begin position="263"/>
        <end position="274"/>
    </location>
</feature>
<feature type="compositionally biased region" description="Polar residues" evidence="2">
    <location>
        <begin position="345"/>
        <end position="364"/>
    </location>
</feature>
<dbReference type="OMA" id="VECQTGG"/>
<evidence type="ECO:0000313" key="4">
    <source>
        <dbReference type="Proteomes" id="UP000001593"/>
    </source>
</evidence>
<dbReference type="Proteomes" id="UP000001593">
    <property type="component" value="Unassembled WGS sequence"/>
</dbReference>
<keyword evidence="1" id="KW-0175">Coiled coil</keyword>
<dbReference type="InParanoid" id="A7RYU5"/>
<protein>
    <submittedName>
        <fullName evidence="3">Uncharacterized protein</fullName>
    </submittedName>
</protein>
<feature type="compositionally biased region" description="Basic residues" evidence="2">
    <location>
        <begin position="183"/>
        <end position="192"/>
    </location>
</feature>
<dbReference type="EMBL" id="DS469554">
    <property type="protein sequence ID" value="EDO43422.1"/>
    <property type="molecule type" value="Genomic_DNA"/>
</dbReference>